<dbReference type="AlphaFoldDB" id="A0A9P7K4X5"/>
<accession>A0A9P7K4X5</accession>
<comment type="caution">
    <text evidence="1">The sequence shown here is derived from an EMBL/GenBank/DDBJ whole genome shotgun (WGS) entry which is preliminary data.</text>
</comment>
<dbReference type="Proteomes" id="UP000717328">
    <property type="component" value="Unassembled WGS sequence"/>
</dbReference>
<name>A0A9P7K4X5_9AGAR</name>
<dbReference type="EMBL" id="JABCKI010005945">
    <property type="protein sequence ID" value="KAG5636345.1"/>
    <property type="molecule type" value="Genomic_DNA"/>
</dbReference>
<dbReference type="OrthoDB" id="5424209at2759"/>
<reference evidence="1" key="1">
    <citation type="submission" date="2021-02" db="EMBL/GenBank/DDBJ databases">
        <authorList>
            <person name="Nieuwenhuis M."/>
            <person name="Van De Peppel L.J.J."/>
        </authorList>
    </citation>
    <scope>NUCLEOTIDE SEQUENCE</scope>
    <source>
        <strain evidence="1">D49</strain>
    </source>
</reference>
<gene>
    <name evidence="1" type="ORF">H0H81_008368</name>
</gene>
<keyword evidence="2" id="KW-1185">Reference proteome</keyword>
<dbReference type="InterPro" id="IPR009003">
    <property type="entry name" value="Peptidase_S1_PA"/>
</dbReference>
<proteinExistence type="predicted"/>
<organism evidence="1 2">
    <name type="scientific">Sphagnurus paluster</name>
    <dbReference type="NCBI Taxonomy" id="117069"/>
    <lineage>
        <taxon>Eukaryota</taxon>
        <taxon>Fungi</taxon>
        <taxon>Dikarya</taxon>
        <taxon>Basidiomycota</taxon>
        <taxon>Agaricomycotina</taxon>
        <taxon>Agaricomycetes</taxon>
        <taxon>Agaricomycetidae</taxon>
        <taxon>Agaricales</taxon>
        <taxon>Tricholomatineae</taxon>
        <taxon>Lyophyllaceae</taxon>
        <taxon>Sphagnurus</taxon>
    </lineage>
</organism>
<evidence type="ECO:0000313" key="2">
    <source>
        <dbReference type="Proteomes" id="UP000717328"/>
    </source>
</evidence>
<evidence type="ECO:0000313" key="1">
    <source>
        <dbReference type="EMBL" id="KAG5636345.1"/>
    </source>
</evidence>
<dbReference type="SUPFAM" id="SSF50494">
    <property type="entry name" value="Trypsin-like serine proteases"/>
    <property type="match status" value="1"/>
</dbReference>
<sequence length="448" mass="49760">MSARTPGIRHDLLSASLKRTHRAPLIRTVKALYKAGTASALSLLASSRLLAFSAARTRRSLDVQTTESTSWVKPILQRIPREARPVCDHPIQPRQLEIGKVVCEHLLWIGVVPGTLAFEAAKEAAEGCKDMLAREGFPDIEIAFRESTVNQSLAPKLLSNRSIDPVSELRAPFTSTLGIQIALLETPHFGGTGAVYLREGGQSDPPIAQAQQPASWGDCYSWDQCLLRCHQSYDEHYPARTLLHRLRNGWVESLGPFVEGEEHNTTRERENYQDFAEKATRKIEGANEIHDEVTKPCWTTLNHRAIGYVVYAPTIAVDDGPEPFARDWALIDLYRDKMDWDTFQGNNIYVGKISPLDFIQLDFYGEKCLMVVKNGKTTGPTLGRATSMVSFVRTYPAYGIKKTSIHIAVYPYGKKDGAFSAPGDSGSVAVDWKGRIVGLVPARPKRLT</sequence>
<protein>
    <submittedName>
        <fullName evidence="1">Uncharacterized protein</fullName>
    </submittedName>
</protein>
<reference evidence="1" key="2">
    <citation type="submission" date="2021-10" db="EMBL/GenBank/DDBJ databases">
        <title>Phylogenomics reveals ancestral predisposition of the termite-cultivated fungus Termitomyces towards a domesticated lifestyle.</title>
        <authorList>
            <person name="Auxier B."/>
            <person name="Grum-Grzhimaylo A."/>
            <person name="Cardenas M.E."/>
            <person name="Lodge J.D."/>
            <person name="Laessoe T."/>
            <person name="Pedersen O."/>
            <person name="Smith M.E."/>
            <person name="Kuyper T.W."/>
            <person name="Franco-Molano E.A."/>
            <person name="Baroni T.J."/>
            <person name="Aanen D.K."/>
        </authorList>
    </citation>
    <scope>NUCLEOTIDE SEQUENCE</scope>
    <source>
        <strain evidence="1">D49</strain>
    </source>
</reference>